<name>A0A4U1CBA2_9SPHI</name>
<gene>
    <name evidence="1" type="ORF">FA045_01515</name>
</gene>
<dbReference type="RefSeq" id="WP_136873725.1">
    <property type="nucleotide sequence ID" value="NZ_SWBO01000001.1"/>
</dbReference>
<comment type="caution">
    <text evidence="1">The sequence shown here is derived from an EMBL/GenBank/DDBJ whole genome shotgun (WGS) entry which is preliminary data.</text>
</comment>
<dbReference type="OrthoDB" id="771052at2"/>
<dbReference type="EMBL" id="SWBO01000001">
    <property type="protein sequence ID" value="TKC03275.1"/>
    <property type="molecule type" value="Genomic_DNA"/>
</dbReference>
<dbReference type="PROSITE" id="PS51257">
    <property type="entry name" value="PROKAR_LIPOPROTEIN"/>
    <property type="match status" value="1"/>
</dbReference>
<keyword evidence="2" id="KW-1185">Reference proteome</keyword>
<proteinExistence type="predicted"/>
<evidence type="ECO:0000313" key="2">
    <source>
        <dbReference type="Proteomes" id="UP000310477"/>
    </source>
</evidence>
<evidence type="ECO:0000313" key="1">
    <source>
        <dbReference type="EMBL" id="TKC03275.1"/>
    </source>
</evidence>
<dbReference type="AlphaFoldDB" id="A0A4U1CBA2"/>
<accession>A0A4U1CBA2</accession>
<organism evidence="1 2">
    <name type="scientific">Pedobacter cryotolerans</name>
    <dbReference type="NCBI Taxonomy" id="2571270"/>
    <lineage>
        <taxon>Bacteria</taxon>
        <taxon>Pseudomonadati</taxon>
        <taxon>Bacteroidota</taxon>
        <taxon>Sphingobacteriia</taxon>
        <taxon>Sphingobacteriales</taxon>
        <taxon>Sphingobacteriaceae</taxon>
        <taxon>Pedobacter</taxon>
    </lineage>
</organism>
<reference evidence="1 2" key="1">
    <citation type="submission" date="2019-04" db="EMBL/GenBank/DDBJ databases">
        <title>Pedobacter sp. AR-2-6 sp. nov., isolated from Arctic soil.</title>
        <authorList>
            <person name="Dahal R.H."/>
            <person name="Kim D.-U."/>
        </authorList>
    </citation>
    <scope>NUCLEOTIDE SEQUENCE [LARGE SCALE GENOMIC DNA]</scope>
    <source>
        <strain evidence="1 2">AR-2-6</strain>
    </source>
</reference>
<dbReference type="Proteomes" id="UP000310477">
    <property type="component" value="Unassembled WGS sequence"/>
</dbReference>
<protein>
    <recommendedName>
        <fullName evidence="3">Lipocalin-like domain-containing protein</fullName>
    </recommendedName>
</protein>
<sequence length="145" mass="16596">MKLFLSLALILLSFSCKKREVSEDLTDYNWVLTSQVASPAVTRNGKTTTDYLSLENPLGCTSNFKFTFYPSGLFEATSNGPLCDMWGNRAKYRWTREGDQIMLNYNNEFPVRSFIKKEDTMTETYNITLNGSIHTIVSTYNAQKK</sequence>
<evidence type="ECO:0008006" key="3">
    <source>
        <dbReference type="Google" id="ProtNLM"/>
    </source>
</evidence>